<evidence type="ECO:0000256" key="1">
    <source>
        <dbReference type="SAM" id="SignalP"/>
    </source>
</evidence>
<keyword evidence="1" id="KW-0732">Signal</keyword>
<feature type="domain" description="AB hydrolase-1" evidence="2">
    <location>
        <begin position="53"/>
        <end position="291"/>
    </location>
</feature>
<name>A0A1C3RJQ0_9PROT</name>
<dbReference type="OrthoDB" id="8208091at2"/>
<dbReference type="InterPro" id="IPR000073">
    <property type="entry name" value="AB_hydrolase_1"/>
</dbReference>
<protein>
    <recommendedName>
        <fullName evidence="2">AB hydrolase-1 domain-containing protein</fullName>
    </recommendedName>
</protein>
<dbReference type="Pfam" id="PF12697">
    <property type="entry name" value="Abhydrolase_6"/>
    <property type="match status" value="1"/>
</dbReference>
<sequence length="300" mass="32857">MKTLGYLLGAFCLFLFSQQVQAEEVSLKMKNGLTAMGNLELAEGKNLKDDGVVLFVHGTLAHKDMAIVSAQRELLNEREINVLAINLTLGLDKRTGMYDCAIPHTHKHRDALTEIGAWLDWLKAKGATSVTLMGHSRGGNQAAWFEAERSNELVKKLILVAPQTWSADKETASYKQRYNTELTPVLGTMTAHVKAGKAEAMNKGVDFIYCPKATVTAGAFVDYYTPDAKFDTPALLASIKKPTLVVGASDDTVVPDLPKKMGMIKQDNVSFVMVEEADHMFIDFAGEDLADQVAEFIGVE</sequence>
<feature type="signal peptide" evidence="1">
    <location>
        <begin position="1"/>
        <end position="22"/>
    </location>
</feature>
<dbReference type="PANTHER" id="PTHR42886">
    <property type="entry name" value="RE40534P-RELATED"/>
    <property type="match status" value="1"/>
</dbReference>
<dbReference type="SUPFAM" id="SSF53474">
    <property type="entry name" value="alpha/beta-Hydrolases"/>
    <property type="match status" value="1"/>
</dbReference>
<evidence type="ECO:0000313" key="3">
    <source>
        <dbReference type="EMBL" id="SCA57469.1"/>
    </source>
</evidence>
<feature type="chain" id="PRO_5008680840" description="AB hydrolase-1 domain-containing protein" evidence="1">
    <location>
        <begin position="23"/>
        <end position="300"/>
    </location>
</feature>
<dbReference type="InterPro" id="IPR029058">
    <property type="entry name" value="AB_hydrolase_fold"/>
</dbReference>
<dbReference type="RefSeq" id="WP_069189487.1">
    <property type="nucleotide sequence ID" value="NZ_FLYE01000044.1"/>
</dbReference>
<dbReference type="STRING" id="1867952.MTBPR1_50225"/>
<gene>
    <name evidence="3" type="ORF">MTBPR1_50225</name>
</gene>
<reference evidence="3 4" key="1">
    <citation type="submission" date="2016-07" db="EMBL/GenBank/DDBJ databases">
        <authorList>
            <person name="Lefevre C.T."/>
        </authorList>
    </citation>
    <scope>NUCLEOTIDE SEQUENCE [LARGE SCALE GENOMIC DNA]</scope>
    <source>
        <strain evidence="3">PR1</strain>
    </source>
</reference>
<organism evidence="3 4">
    <name type="scientific">Candidatus Terasakiella magnetica</name>
    <dbReference type="NCBI Taxonomy" id="1867952"/>
    <lineage>
        <taxon>Bacteria</taxon>
        <taxon>Pseudomonadati</taxon>
        <taxon>Pseudomonadota</taxon>
        <taxon>Alphaproteobacteria</taxon>
        <taxon>Rhodospirillales</taxon>
        <taxon>Terasakiellaceae</taxon>
        <taxon>Terasakiella</taxon>
    </lineage>
</organism>
<dbReference type="AlphaFoldDB" id="A0A1C3RJQ0"/>
<keyword evidence="4" id="KW-1185">Reference proteome</keyword>
<dbReference type="Gene3D" id="3.40.50.1820">
    <property type="entry name" value="alpha/beta hydrolase"/>
    <property type="match status" value="1"/>
</dbReference>
<dbReference type="Proteomes" id="UP000231658">
    <property type="component" value="Unassembled WGS sequence"/>
</dbReference>
<evidence type="ECO:0000313" key="4">
    <source>
        <dbReference type="Proteomes" id="UP000231658"/>
    </source>
</evidence>
<dbReference type="EMBL" id="FLYE01000044">
    <property type="protein sequence ID" value="SCA57469.1"/>
    <property type="molecule type" value="Genomic_DNA"/>
</dbReference>
<dbReference type="PANTHER" id="PTHR42886:SF29">
    <property type="entry name" value="PUMMELIG, ISOFORM A"/>
    <property type="match status" value="1"/>
</dbReference>
<accession>A0A1C3RJQ0</accession>
<proteinExistence type="predicted"/>
<evidence type="ECO:0000259" key="2">
    <source>
        <dbReference type="Pfam" id="PF12697"/>
    </source>
</evidence>